<evidence type="ECO:0000313" key="3">
    <source>
        <dbReference type="EMBL" id="KAK9696924.1"/>
    </source>
</evidence>
<dbReference type="FunFam" id="1.25.40.10:FF:000627">
    <property type="entry name" value="Pentatricopeptide repeat-containing protein"/>
    <property type="match status" value="1"/>
</dbReference>
<comment type="caution">
    <text evidence="3">The sequence shown here is derived from an EMBL/GenBank/DDBJ whole genome shotgun (WGS) entry which is preliminary data.</text>
</comment>
<evidence type="ECO:0000256" key="2">
    <source>
        <dbReference type="PROSITE-ProRule" id="PRU00708"/>
    </source>
</evidence>
<keyword evidence="1" id="KW-0677">Repeat</keyword>
<dbReference type="AlphaFoldDB" id="A0AAW1J1S4"/>
<dbReference type="Gene3D" id="1.25.40.10">
    <property type="entry name" value="Tetratricopeptide repeat domain"/>
    <property type="match status" value="4"/>
</dbReference>
<dbReference type="Pfam" id="PF20431">
    <property type="entry name" value="E_motif"/>
    <property type="match status" value="1"/>
</dbReference>
<dbReference type="Proteomes" id="UP001443914">
    <property type="component" value="Unassembled WGS sequence"/>
</dbReference>
<dbReference type="FunFam" id="1.25.40.10:FF:000144">
    <property type="entry name" value="Pentatricopeptide repeat-containing protein, mitochondrial"/>
    <property type="match status" value="1"/>
</dbReference>
<dbReference type="SUPFAM" id="SSF48452">
    <property type="entry name" value="TPR-like"/>
    <property type="match status" value="1"/>
</dbReference>
<accession>A0AAW1J1S4</accession>
<dbReference type="InterPro" id="IPR046848">
    <property type="entry name" value="E_motif"/>
</dbReference>
<dbReference type="PROSITE" id="PS51375">
    <property type="entry name" value="PPR"/>
    <property type="match status" value="4"/>
</dbReference>
<dbReference type="FunFam" id="1.25.40.10:FF:000366">
    <property type="entry name" value="Pentatricopeptide (PPR) repeat-containing protein"/>
    <property type="match status" value="1"/>
</dbReference>
<feature type="repeat" description="PPR" evidence="2">
    <location>
        <begin position="206"/>
        <end position="240"/>
    </location>
</feature>
<protein>
    <recommendedName>
        <fullName evidence="5">Pentatricopeptide repeat-containing protein</fullName>
    </recommendedName>
</protein>
<dbReference type="Pfam" id="PF01535">
    <property type="entry name" value="PPR"/>
    <property type="match status" value="2"/>
</dbReference>
<dbReference type="EMBL" id="JBDFQZ010000008">
    <property type="protein sequence ID" value="KAK9696927.1"/>
    <property type="molecule type" value="Genomic_DNA"/>
</dbReference>
<dbReference type="PANTHER" id="PTHR47926">
    <property type="entry name" value="PENTATRICOPEPTIDE REPEAT-CONTAINING PROTEIN"/>
    <property type="match status" value="1"/>
</dbReference>
<evidence type="ECO:0000256" key="1">
    <source>
        <dbReference type="ARBA" id="ARBA00022737"/>
    </source>
</evidence>
<reference evidence="3 4" key="1">
    <citation type="submission" date="2024-03" db="EMBL/GenBank/DDBJ databases">
        <title>WGS assembly of Saponaria officinalis var. Norfolk2.</title>
        <authorList>
            <person name="Jenkins J."/>
            <person name="Shu S."/>
            <person name="Grimwood J."/>
            <person name="Barry K."/>
            <person name="Goodstein D."/>
            <person name="Schmutz J."/>
            <person name="Leebens-Mack J."/>
            <person name="Osbourn A."/>
        </authorList>
    </citation>
    <scope>NUCLEOTIDE SEQUENCE [LARGE SCALE GENOMIC DNA]</scope>
    <source>
        <strain evidence="4">cv. Norfolk2</strain>
        <strain evidence="3">JIC</strain>
        <tissue evidence="3">Leaf</tissue>
    </source>
</reference>
<evidence type="ECO:0008006" key="5">
    <source>
        <dbReference type="Google" id="ProtNLM"/>
    </source>
</evidence>
<name>A0AAW1J1S4_SAPOF</name>
<dbReference type="EMBL" id="JBDFQZ010000008">
    <property type="protein sequence ID" value="KAK9696925.1"/>
    <property type="molecule type" value="Genomic_DNA"/>
</dbReference>
<sequence length="636" mass="71043">MLNGKGSFVRAAFIEHFRMSFVSTRLASTFSVQPPNPNIKTIPGCISFLQSFAQHFDLSKGKELHSWMLRHDLLTSPLSITSLINMYSKCNHMSYAVSVFESLGNSRNVYAYNAIIAGFVGNNGYGEGFNFYLDMRCRGVLPDKFTFPCVIKGCSDVVEMRKIHALLFKYGLDLDAFIGSALVNCYLKFKAINDAYTVFDDLRLSDVVLCNAMINGFVHIGEYKMALEVFRTMNEREATPNNFTVTGCLSALSMMGDLDNGYAMHGFVIKKGYESVLAVSNALIDMYGKCKCLDDALLIFYDMAEKDIFSWNTLLSIHQQCGDYHGMMDFFHRMLDAGVRPDLVTITTVLPACPPLAALLHVKEIHKYMIANGMGRCRNNDDFENLLVNNILLDVYVKCGSMQYAYQVFNRMTLKDVASWNIMIMGYGMHGHGNEALSMFVLMCADQISPDEVTFVGVLSSCSHSGFLSRGREYLSQMESVYGLVPTIEHYACVIDMLGRAGQIDEAYELLVTMPIESNAVAWRCFLAACRLHGNASLAEIAAKKLLELDPDHCGSYVLMSNVYGASGRYDEVSDVRLTMRGQNIKKKPGYSWIEVNNVIHFFVTADRDHPEADSIYDSLDSLIAPLSEHGYAPSA</sequence>
<dbReference type="EMBL" id="JBDFQZ010000008">
    <property type="protein sequence ID" value="KAK9696926.1"/>
    <property type="molecule type" value="Genomic_DNA"/>
</dbReference>
<dbReference type="GO" id="GO:0009451">
    <property type="term" value="P:RNA modification"/>
    <property type="evidence" value="ECO:0007669"/>
    <property type="project" value="InterPro"/>
</dbReference>
<gene>
    <name evidence="3" type="ORF">RND81_08G005400</name>
</gene>
<organism evidence="3 4">
    <name type="scientific">Saponaria officinalis</name>
    <name type="common">Common soapwort</name>
    <name type="synonym">Lychnis saponaria</name>
    <dbReference type="NCBI Taxonomy" id="3572"/>
    <lineage>
        <taxon>Eukaryota</taxon>
        <taxon>Viridiplantae</taxon>
        <taxon>Streptophyta</taxon>
        <taxon>Embryophyta</taxon>
        <taxon>Tracheophyta</taxon>
        <taxon>Spermatophyta</taxon>
        <taxon>Magnoliopsida</taxon>
        <taxon>eudicotyledons</taxon>
        <taxon>Gunneridae</taxon>
        <taxon>Pentapetalae</taxon>
        <taxon>Caryophyllales</taxon>
        <taxon>Caryophyllaceae</taxon>
        <taxon>Caryophylleae</taxon>
        <taxon>Saponaria</taxon>
    </lineage>
</organism>
<feature type="repeat" description="PPR" evidence="2">
    <location>
        <begin position="307"/>
        <end position="341"/>
    </location>
</feature>
<dbReference type="Pfam" id="PF13041">
    <property type="entry name" value="PPR_2"/>
    <property type="match status" value="4"/>
</dbReference>
<feature type="repeat" description="PPR" evidence="2">
    <location>
        <begin position="416"/>
        <end position="450"/>
    </location>
</feature>
<evidence type="ECO:0000313" key="4">
    <source>
        <dbReference type="Proteomes" id="UP001443914"/>
    </source>
</evidence>
<feature type="repeat" description="PPR" evidence="2">
    <location>
        <begin position="108"/>
        <end position="142"/>
    </location>
</feature>
<dbReference type="InterPro" id="IPR011990">
    <property type="entry name" value="TPR-like_helical_dom_sf"/>
</dbReference>
<dbReference type="InterPro" id="IPR046960">
    <property type="entry name" value="PPR_At4g14850-like_plant"/>
</dbReference>
<dbReference type="InterPro" id="IPR002885">
    <property type="entry name" value="PPR_rpt"/>
</dbReference>
<keyword evidence="4" id="KW-1185">Reference proteome</keyword>
<dbReference type="GO" id="GO:0003723">
    <property type="term" value="F:RNA binding"/>
    <property type="evidence" value="ECO:0007669"/>
    <property type="project" value="InterPro"/>
</dbReference>
<dbReference type="NCBIfam" id="TIGR00756">
    <property type="entry name" value="PPR"/>
    <property type="match status" value="4"/>
</dbReference>
<proteinExistence type="predicted"/>
<dbReference type="EMBL" id="JBDFQZ010000008">
    <property type="protein sequence ID" value="KAK9696924.1"/>
    <property type="molecule type" value="Genomic_DNA"/>
</dbReference>